<dbReference type="RefSeq" id="WP_006875160.1">
    <property type="nucleotide sequence ID" value="NZ_DS544183.1"/>
</dbReference>
<accession>B0PAR5</accession>
<gene>
    <name evidence="1" type="ORF">ANACOL_01865</name>
</gene>
<evidence type="ECO:0000313" key="1">
    <source>
        <dbReference type="EMBL" id="EDS11245.1"/>
    </source>
</evidence>
<comment type="caution">
    <text evidence="1">The sequence shown here is derived from an EMBL/GenBank/DDBJ whole genome shotgun (WGS) entry which is preliminary data.</text>
</comment>
<dbReference type="eggNOG" id="ENOG502ZCIV">
    <property type="taxonomic scope" value="Bacteria"/>
</dbReference>
<sequence length="714" mass="80619">MDINLYQRDDLEKRIIINFGNYVFSQADISENLSFQQSVNTDGDFVIGVASCAQMDFDINNMAQKITDSDLAGREFTYWTGALISSASKKAIYNMIGKDMVVLNGSIAYAGSGRAPYLSVWDLDESEMSGLPEQPPHPVKSLFFVDGKLYCGHDEPPYLTAYAVSGKELSKLSEISLNAFQIEQIQRFNKDMRAFFLERKLQREYRTKSVNGAVDFIEDTFEYNQISCMIADQVTRQNDNKLHVTSYDFMCKADKNIDKWTEGLLFPINALEYLKKLCAFLEIELASPGFLNDDYVIQKSYRTQNITGRQAIQWVAQMAGCFAMMDEYGRLEIRWYRKRDYRIDEQSYTAISSESYITKPIDKLQISAVENDIGVVVPADDPTKTNTYIIQNNPLFYALTDAELRPAAQNLFDALKSFVYRPFSVSFIWGNPLLRAGDIVTVKSRKGQDFQAVVMSYKLTGVQALNGTMSATGGEMRETQADPVNQQIQALRMRSNQLVMDLEKTQNTLTTITTDIETVKDDITGLDKSVETITKEVGNLTLTSNSLVVSFDELKTDLDGVVQAQESHKLTFDKEGLTIYNGGFRINDGERDIFSVAADGSGVQMVGTFGTEYSYTTGQNHVETRGVWFKEGRLQFTSEGKDAAYFEVSKFSDGTNYVKTNAYFNQLHTSSVYAHGFYLWFDNGWRMMFPSLVGETDSAWDLKLSKDNYSGPDS</sequence>
<dbReference type="EMBL" id="ABGD02000014">
    <property type="protein sequence ID" value="EDS11245.1"/>
    <property type="molecule type" value="Genomic_DNA"/>
</dbReference>
<reference evidence="1" key="1">
    <citation type="submission" date="2007-11" db="EMBL/GenBank/DDBJ databases">
        <authorList>
            <person name="Fulton L."/>
            <person name="Clifton S."/>
            <person name="Fulton B."/>
            <person name="Xu J."/>
            <person name="Minx P."/>
            <person name="Pepin K.H."/>
            <person name="Johnson M."/>
            <person name="Thiruvilangam P."/>
            <person name="Bhonagiri V."/>
            <person name="Nash W.E."/>
            <person name="Mardis E.R."/>
            <person name="Wilson R.K."/>
        </authorList>
    </citation>
    <scope>NUCLEOTIDE SEQUENCE [LARGE SCALE GENOMIC DNA]</scope>
    <source>
        <strain evidence="1">DSM 17241</strain>
    </source>
</reference>
<reference evidence="1" key="2">
    <citation type="submission" date="2013-09" db="EMBL/GenBank/DDBJ databases">
        <title>Draft genome sequence of Anaerotruncus colihominis(DSM 17241).</title>
        <authorList>
            <person name="Sudarsanam P."/>
            <person name="Ley R."/>
            <person name="Guruge J."/>
            <person name="Turnbaugh P.J."/>
            <person name="Mahowald M."/>
            <person name="Liep D."/>
            <person name="Gordon J."/>
        </authorList>
    </citation>
    <scope>NUCLEOTIDE SEQUENCE</scope>
    <source>
        <strain evidence="1">DSM 17241</strain>
    </source>
</reference>
<name>B0PAR5_9FIRM</name>
<dbReference type="AlphaFoldDB" id="B0PAR5"/>
<organism evidence="1 2">
    <name type="scientific">Anaerotruncus colihominis DSM 17241</name>
    <dbReference type="NCBI Taxonomy" id="445972"/>
    <lineage>
        <taxon>Bacteria</taxon>
        <taxon>Bacillati</taxon>
        <taxon>Bacillota</taxon>
        <taxon>Clostridia</taxon>
        <taxon>Eubacteriales</taxon>
        <taxon>Oscillospiraceae</taxon>
        <taxon>Anaerotruncus</taxon>
    </lineage>
</organism>
<proteinExistence type="predicted"/>
<protein>
    <submittedName>
        <fullName evidence="1">Uncharacterized protein</fullName>
    </submittedName>
</protein>
<dbReference type="HOGENOM" id="CLU_386695_0_0_9"/>
<dbReference type="Proteomes" id="UP000003803">
    <property type="component" value="Unassembled WGS sequence"/>
</dbReference>
<keyword evidence="2" id="KW-1185">Reference proteome</keyword>
<evidence type="ECO:0000313" key="2">
    <source>
        <dbReference type="Proteomes" id="UP000003803"/>
    </source>
</evidence>